<dbReference type="AlphaFoldDB" id="A0A158K1E0"/>
<keyword evidence="2" id="KW-1185">Reference proteome</keyword>
<reference evidence="1" key="1">
    <citation type="submission" date="2016-01" db="EMBL/GenBank/DDBJ databases">
        <authorList>
            <person name="Peeters C."/>
        </authorList>
    </citation>
    <scope>NUCLEOTIDE SEQUENCE [LARGE SCALE GENOMIC DNA]</scope>
    <source>
        <strain evidence="1">LMG 29317</strain>
    </source>
</reference>
<comment type="caution">
    <text evidence="1">The sequence shown here is derived from an EMBL/GenBank/DDBJ whole genome shotgun (WGS) entry which is preliminary data.</text>
</comment>
<dbReference type="Proteomes" id="UP000055019">
    <property type="component" value="Unassembled WGS sequence"/>
</dbReference>
<evidence type="ECO:0000313" key="1">
    <source>
        <dbReference type="EMBL" id="SAL74922.1"/>
    </source>
</evidence>
<gene>
    <name evidence="1" type="ORF">AWB74_04737</name>
</gene>
<dbReference type="EMBL" id="FCOM02000023">
    <property type="protein sequence ID" value="SAL74922.1"/>
    <property type="molecule type" value="Genomic_DNA"/>
</dbReference>
<protein>
    <submittedName>
        <fullName evidence="1">Uncharacterized protein</fullName>
    </submittedName>
</protein>
<name>A0A158K1E0_9BURK</name>
<evidence type="ECO:0000313" key="2">
    <source>
        <dbReference type="Proteomes" id="UP000055019"/>
    </source>
</evidence>
<organism evidence="1 2">
    <name type="scientific">Caballeronia arvi</name>
    <dbReference type="NCBI Taxonomy" id="1777135"/>
    <lineage>
        <taxon>Bacteria</taxon>
        <taxon>Pseudomonadati</taxon>
        <taxon>Pseudomonadota</taxon>
        <taxon>Betaproteobacteria</taxon>
        <taxon>Burkholderiales</taxon>
        <taxon>Burkholderiaceae</taxon>
        <taxon>Caballeronia</taxon>
    </lineage>
</organism>
<accession>A0A158K1E0</accession>
<sequence>MRAANEGFYGRHDEAFASAPCSGTCRVKGTAAPHHPVLSLFYRDFIRNAARNPHSSIVFVKAAMNDVSRTLSARDRVELLCWLTCGSLGAYYLNGDWPAPSFHVQAAHKWLDRHQRFADWLTIAKLAAIARDIATQHCAMLEADWARAAVEEILDSEDLNYQSDVVRQVFDDCRRALAEKRTPE</sequence>
<proteinExistence type="predicted"/>